<dbReference type="EMBL" id="AP023086">
    <property type="protein sequence ID" value="BCD98430.1"/>
    <property type="molecule type" value="Genomic_DNA"/>
</dbReference>
<dbReference type="Pfam" id="PF00899">
    <property type="entry name" value="ThiF"/>
    <property type="match status" value="1"/>
</dbReference>
<evidence type="ECO:0000259" key="1">
    <source>
        <dbReference type="Pfam" id="PF00899"/>
    </source>
</evidence>
<dbReference type="CDD" id="cd00755">
    <property type="entry name" value="YgdL_like"/>
    <property type="match status" value="1"/>
</dbReference>
<name>A0AAN2BKX8_9GAMM</name>
<sequence length="275" mass="29669">MSQNDQPSSASALTSNYLQRFGGIGRLYGTAALTAFSKAHMVVIGLGGVGSWAAEALARTGVGTLTLIELDDICITNTNRQLHATTSHIGKQKNTTLSARLLDINPELKLHTIEDFITTKNIAALITDDHHVVIDAIDSSSVKAALAAFCIHQKKRLVMAGSSGGKTDPSQISVSDLGTTIADPMLAKVRNILFRHHNFERNKKRKFRVDAIYSSEHMLYPQSDGSVCANKKDLQEGTKLDCASGFGSACMVTGSFGFLAASQAIKRYLQDQQKN</sequence>
<dbReference type="InterPro" id="IPR000594">
    <property type="entry name" value="ThiF_NAD_FAD-bd"/>
</dbReference>
<dbReference type="Gene3D" id="3.40.50.720">
    <property type="entry name" value="NAD(P)-binding Rossmann-like Domain"/>
    <property type="match status" value="1"/>
</dbReference>
<dbReference type="NCBIfam" id="NF011696">
    <property type="entry name" value="PRK15116.1"/>
    <property type="match status" value="1"/>
</dbReference>
<dbReference type="InterPro" id="IPR035985">
    <property type="entry name" value="Ubiquitin-activating_enz"/>
</dbReference>
<evidence type="ECO:0000313" key="3">
    <source>
        <dbReference type="Proteomes" id="UP001320119"/>
    </source>
</evidence>
<gene>
    <name evidence="2" type="ORF">MARGE09_P2631</name>
</gene>
<feature type="domain" description="THIF-type NAD/FAD binding fold" evidence="1">
    <location>
        <begin position="28"/>
        <end position="271"/>
    </location>
</feature>
<protein>
    <submittedName>
        <fullName evidence="2">tRNA threonylcarbamoyladenosine dehydratase</fullName>
    </submittedName>
</protein>
<evidence type="ECO:0000313" key="2">
    <source>
        <dbReference type="EMBL" id="BCD98430.1"/>
    </source>
</evidence>
<dbReference type="GO" id="GO:0061503">
    <property type="term" value="F:tRNA threonylcarbamoyladenosine dehydratase"/>
    <property type="evidence" value="ECO:0007669"/>
    <property type="project" value="TreeGrafter"/>
</dbReference>
<dbReference type="PANTHER" id="PTHR43267">
    <property type="entry name" value="TRNA THREONYLCARBAMOYLADENOSINE DEHYDRATASE"/>
    <property type="match status" value="1"/>
</dbReference>
<proteinExistence type="predicted"/>
<dbReference type="Proteomes" id="UP001320119">
    <property type="component" value="Chromosome"/>
</dbReference>
<dbReference type="SUPFAM" id="SSF69572">
    <property type="entry name" value="Activating enzymes of the ubiquitin-like proteins"/>
    <property type="match status" value="1"/>
</dbReference>
<organism evidence="2 3">
    <name type="scientific">Marinagarivorans cellulosilyticus</name>
    <dbReference type="NCBI Taxonomy" id="2721545"/>
    <lineage>
        <taxon>Bacteria</taxon>
        <taxon>Pseudomonadati</taxon>
        <taxon>Pseudomonadota</taxon>
        <taxon>Gammaproteobacteria</taxon>
        <taxon>Cellvibrionales</taxon>
        <taxon>Cellvibrionaceae</taxon>
        <taxon>Marinagarivorans</taxon>
    </lineage>
</organism>
<keyword evidence="3" id="KW-1185">Reference proteome</keyword>
<dbReference type="PANTHER" id="PTHR43267:SF1">
    <property type="entry name" value="TRNA THREONYLCARBAMOYLADENOSINE DEHYDRATASE"/>
    <property type="match status" value="1"/>
</dbReference>
<dbReference type="RefSeq" id="WP_236982754.1">
    <property type="nucleotide sequence ID" value="NZ_AP023086.1"/>
</dbReference>
<reference evidence="2 3" key="1">
    <citation type="journal article" date="2022" name="IScience">
        <title>An ultrasensitive nanofiber-based assay for enzymatic hydrolysis and deep-sea microbial degradation of cellulose.</title>
        <authorList>
            <person name="Tsudome M."/>
            <person name="Tachioka M."/>
            <person name="Miyazaki M."/>
            <person name="Uchimura K."/>
            <person name="Tsuda M."/>
            <person name="Takaki Y."/>
            <person name="Deguchi S."/>
        </authorList>
    </citation>
    <scope>NUCLEOTIDE SEQUENCE [LARGE SCALE GENOMIC DNA]</scope>
    <source>
        <strain evidence="2 3">GE09</strain>
    </source>
</reference>
<dbReference type="InterPro" id="IPR045886">
    <property type="entry name" value="ThiF/MoeB/HesA"/>
</dbReference>
<dbReference type="AlphaFoldDB" id="A0AAN2BKX8"/>
<dbReference type="KEGG" id="marq:MARGE09_P2631"/>
<accession>A0AAN2BKX8</accession>
<dbReference type="GO" id="GO:0061504">
    <property type="term" value="P:cyclic threonylcarbamoyladenosine biosynthetic process"/>
    <property type="evidence" value="ECO:0007669"/>
    <property type="project" value="TreeGrafter"/>
</dbReference>
<dbReference type="GO" id="GO:0008641">
    <property type="term" value="F:ubiquitin-like modifier activating enzyme activity"/>
    <property type="evidence" value="ECO:0007669"/>
    <property type="project" value="InterPro"/>
</dbReference>